<gene>
    <name evidence="1" type="ORF">GCM10007108_06760</name>
</gene>
<accession>A0AA37BQN2</accession>
<dbReference type="SUPFAM" id="SSF46785">
    <property type="entry name" value="Winged helix' DNA-binding domain"/>
    <property type="match status" value="1"/>
</dbReference>
<protein>
    <recommendedName>
        <fullName evidence="3">Transcriptional regulator</fullName>
    </recommendedName>
</protein>
<reference evidence="1" key="2">
    <citation type="submission" date="2022-09" db="EMBL/GenBank/DDBJ databases">
        <authorList>
            <person name="Sun Q."/>
            <person name="Ohkuma M."/>
        </authorList>
    </citation>
    <scope>NUCLEOTIDE SEQUENCE</scope>
    <source>
        <strain evidence="1">JCM 13583</strain>
    </source>
</reference>
<dbReference type="AlphaFoldDB" id="A0AA37BQN2"/>
<dbReference type="Proteomes" id="UP000632195">
    <property type="component" value="Unassembled WGS sequence"/>
</dbReference>
<evidence type="ECO:0000313" key="2">
    <source>
        <dbReference type="Proteomes" id="UP000632195"/>
    </source>
</evidence>
<dbReference type="Gene3D" id="1.10.10.10">
    <property type="entry name" value="Winged helix-like DNA-binding domain superfamily/Winged helix DNA-binding domain"/>
    <property type="match status" value="1"/>
</dbReference>
<organism evidence="1 2">
    <name type="scientific">Thermogymnomonas acidicola</name>
    <dbReference type="NCBI Taxonomy" id="399579"/>
    <lineage>
        <taxon>Archaea</taxon>
        <taxon>Methanobacteriati</taxon>
        <taxon>Thermoplasmatota</taxon>
        <taxon>Thermoplasmata</taxon>
        <taxon>Thermoplasmatales</taxon>
        <taxon>Thermogymnomonas</taxon>
    </lineage>
</organism>
<dbReference type="InterPro" id="IPR036388">
    <property type="entry name" value="WH-like_DNA-bd_sf"/>
</dbReference>
<keyword evidence="2" id="KW-1185">Reference proteome</keyword>
<name>A0AA37BQN2_9ARCH</name>
<dbReference type="RefSeq" id="WP_188680312.1">
    <property type="nucleotide sequence ID" value="NZ_BMNY01000001.1"/>
</dbReference>
<dbReference type="InterPro" id="IPR036390">
    <property type="entry name" value="WH_DNA-bd_sf"/>
</dbReference>
<sequence>MADELSPNAKKVYEAIKKLGATSEDKLKSADDIMKAAGVGKAIVTSSLQELQSKGLVKRVARQKSAGYYALK</sequence>
<dbReference type="EMBL" id="BMNY01000001">
    <property type="protein sequence ID" value="GGM71286.1"/>
    <property type="molecule type" value="Genomic_DNA"/>
</dbReference>
<evidence type="ECO:0000313" key="1">
    <source>
        <dbReference type="EMBL" id="GGM71286.1"/>
    </source>
</evidence>
<evidence type="ECO:0008006" key="3">
    <source>
        <dbReference type="Google" id="ProtNLM"/>
    </source>
</evidence>
<reference evidence="1" key="1">
    <citation type="journal article" date="2014" name="Int. J. Syst. Evol. Microbiol.">
        <title>Complete genome sequence of Corynebacterium casei LMG S-19264T (=DSM 44701T), isolated from a smear-ripened cheese.</title>
        <authorList>
            <consortium name="US DOE Joint Genome Institute (JGI-PGF)"/>
            <person name="Walter F."/>
            <person name="Albersmeier A."/>
            <person name="Kalinowski J."/>
            <person name="Ruckert C."/>
        </authorList>
    </citation>
    <scope>NUCLEOTIDE SEQUENCE</scope>
    <source>
        <strain evidence="1">JCM 13583</strain>
    </source>
</reference>
<proteinExistence type="predicted"/>
<comment type="caution">
    <text evidence="1">The sequence shown here is derived from an EMBL/GenBank/DDBJ whole genome shotgun (WGS) entry which is preliminary data.</text>
</comment>